<feature type="region of interest" description="Disordered" evidence="1">
    <location>
        <begin position="67"/>
        <end position="103"/>
    </location>
</feature>
<evidence type="ECO:0000313" key="3">
    <source>
        <dbReference type="Proteomes" id="UP001183414"/>
    </source>
</evidence>
<dbReference type="EMBL" id="JAVREQ010000013">
    <property type="protein sequence ID" value="MDT0380293.1"/>
    <property type="molecule type" value="Genomic_DNA"/>
</dbReference>
<feature type="region of interest" description="Disordered" evidence="1">
    <location>
        <begin position="43"/>
        <end position="62"/>
    </location>
</feature>
<dbReference type="RefSeq" id="WP_311674047.1">
    <property type="nucleotide sequence ID" value="NZ_JAVREQ010000013.1"/>
</dbReference>
<sequence>MTTPVYTRSEKAQRARLLLKGAKNCSGDVSRIEAQIERIDQAAADRGRREHEAHARRLNEAKDALAAARVAERTATSREERQRAKGERREAEKRLRAVERAAR</sequence>
<evidence type="ECO:0000256" key="1">
    <source>
        <dbReference type="SAM" id="MobiDB-lite"/>
    </source>
</evidence>
<evidence type="ECO:0000313" key="2">
    <source>
        <dbReference type="EMBL" id="MDT0380293.1"/>
    </source>
</evidence>
<comment type="caution">
    <text evidence="2">The sequence shown here is derived from an EMBL/GenBank/DDBJ whole genome shotgun (WGS) entry which is preliminary data.</text>
</comment>
<keyword evidence="3" id="KW-1185">Reference proteome</keyword>
<accession>A0ABU2NTH8</accession>
<feature type="compositionally biased region" description="Basic and acidic residues" evidence="1">
    <location>
        <begin position="70"/>
        <end position="103"/>
    </location>
</feature>
<gene>
    <name evidence="2" type="ORF">RM572_16185</name>
</gene>
<protein>
    <submittedName>
        <fullName evidence="2">Uncharacterized protein</fullName>
    </submittedName>
</protein>
<proteinExistence type="predicted"/>
<reference evidence="3" key="1">
    <citation type="submission" date="2023-07" db="EMBL/GenBank/DDBJ databases">
        <title>30 novel species of actinomycetes from the DSMZ collection.</title>
        <authorList>
            <person name="Nouioui I."/>
        </authorList>
    </citation>
    <scope>NUCLEOTIDE SEQUENCE [LARGE SCALE GENOMIC DNA]</scope>
    <source>
        <strain evidence="3">DSM 42041</strain>
    </source>
</reference>
<dbReference type="Proteomes" id="UP001183414">
    <property type="component" value="Unassembled WGS sequence"/>
</dbReference>
<name>A0ABU2NTH8_9ACTN</name>
<organism evidence="2 3">
    <name type="scientific">Streptomyces hazeniae</name>
    <dbReference type="NCBI Taxonomy" id="3075538"/>
    <lineage>
        <taxon>Bacteria</taxon>
        <taxon>Bacillati</taxon>
        <taxon>Actinomycetota</taxon>
        <taxon>Actinomycetes</taxon>
        <taxon>Kitasatosporales</taxon>
        <taxon>Streptomycetaceae</taxon>
        <taxon>Streptomyces</taxon>
    </lineage>
</organism>